<dbReference type="Gene3D" id="3.30.1330.60">
    <property type="entry name" value="OmpA-like domain"/>
    <property type="match status" value="1"/>
</dbReference>
<dbReference type="InterPro" id="IPR036737">
    <property type="entry name" value="OmpA-like_sf"/>
</dbReference>
<feature type="domain" description="OmpA-like" evidence="2">
    <location>
        <begin position="85"/>
        <end position="163"/>
    </location>
</feature>
<dbReference type="GeneID" id="97242707"/>
<dbReference type="AlphaFoldDB" id="A0A162KGE0"/>
<dbReference type="RefSeq" id="WP_062766722.1">
    <property type="nucleotide sequence ID" value="NZ_CP121045.1"/>
</dbReference>
<protein>
    <recommendedName>
        <fullName evidence="2">OmpA-like domain-containing protein</fullName>
    </recommendedName>
</protein>
<comment type="caution">
    <text evidence="3">The sequence shown here is derived from an EMBL/GenBank/DDBJ whole genome shotgun (WGS) entry which is preliminary data.</text>
</comment>
<dbReference type="Pfam" id="PF00691">
    <property type="entry name" value="OmpA"/>
    <property type="match status" value="1"/>
</dbReference>
<feature type="region of interest" description="Disordered" evidence="1">
    <location>
        <begin position="1"/>
        <end position="25"/>
    </location>
</feature>
<accession>A0A162KGE0</accession>
<evidence type="ECO:0000256" key="1">
    <source>
        <dbReference type="SAM" id="MobiDB-lite"/>
    </source>
</evidence>
<feature type="compositionally biased region" description="Polar residues" evidence="1">
    <location>
        <begin position="1"/>
        <end position="14"/>
    </location>
</feature>
<gene>
    <name evidence="3" type="ORF">AUP44_09835</name>
</gene>
<dbReference type="SUPFAM" id="SSF103088">
    <property type="entry name" value="OmpA-like"/>
    <property type="match status" value="1"/>
</dbReference>
<evidence type="ECO:0000259" key="2">
    <source>
        <dbReference type="Pfam" id="PF00691"/>
    </source>
</evidence>
<proteinExistence type="predicted"/>
<dbReference type="PROSITE" id="PS51318">
    <property type="entry name" value="TAT"/>
    <property type="match status" value="1"/>
</dbReference>
<reference evidence="3 4" key="1">
    <citation type="submission" date="2015-12" db="EMBL/GenBank/DDBJ databases">
        <title>Genome sequence of Tistrella mobilis MCCC 1A02139.</title>
        <authorList>
            <person name="Lu L."/>
            <person name="Lai Q."/>
            <person name="Shao Z."/>
            <person name="Qian P."/>
        </authorList>
    </citation>
    <scope>NUCLEOTIDE SEQUENCE [LARGE SCALE GENOMIC DNA]</scope>
    <source>
        <strain evidence="3 4">MCCC 1A02139</strain>
    </source>
</reference>
<dbReference type="Proteomes" id="UP000075787">
    <property type="component" value="Unassembled WGS sequence"/>
</dbReference>
<dbReference type="InterPro" id="IPR006311">
    <property type="entry name" value="TAT_signal"/>
</dbReference>
<name>A0A162KGE0_9PROT</name>
<evidence type="ECO:0000313" key="3">
    <source>
        <dbReference type="EMBL" id="KYO51211.1"/>
    </source>
</evidence>
<evidence type="ECO:0000313" key="4">
    <source>
        <dbReference type="Proteomes" id="UP000075787"/>
    </source>
</evidence>
<organism evidence="3 4">
    <name type="scientific">Tistrella mobilis</name>
    <dbReference type="NCBI Taxonomy" id="171437"/>
    <lineage>
        <taxon>Bacteria</taxon>
        <taxon>Pseudomonadati</taxon>
        <taxon>Pseudomonadota</taxon>
        <taxon>Alphaproteobacteria</taxon>
        <taxon>Geminicoccales</taxon>
        <taxon>Geminicoccaceae</taxon>
        <taxon>Tistrella</taxon>
    </lineage>
</organism>
<dbReference type="EMBL" id="LPZR01000180">
    <property type="protein sequence ID" value="KYO51211.1"/>
    <property type="molecule type" value="Genomic_DNA"/>
</dbReference>
<sequence length="179" mass="18687">MTPASTPTSTARQRNTPRPHGRGVRVAPALCRRPIRRTMARRTLVRRTLVAVMTGLAALLPLAAGTATTAAAQQSVSQAPLSIPFETGSADIPTSGRRAVEDFARGLPDRTRVLVDAYATAAADAPPHAARRLALDRALAVREILSGAGIGPTRIELKVHGAAPDGPADRVDLDIRGAG</sequence>
<dbReference type="InterPro" id="IPR006665">
    <property type="entry name" value="OmpA-like"/>
</dbReference>